<reference evidence="1" key="1">
    <citation type="submission" date="2018-05" db="EMBL/GenBank/DDBJ databases">
        <authorList>
            <person name="Lanie J.A."/>
            <person name="Ng W.-L."/>
            <person name="Kazmierczak K.M."/>
            <person name="Andrzejewski T.M."/>
            <person name="Davidsen T.M."/>
            <person name="Wayne K.J."/>
            <person name="Tettelin H."/>
            <person name="Glass J.I."/>
            <person name="Rusch D."/>
            <person name="Podicherti R."/>
            <person name="Tsui H.-C.T."/>
            <person name="Winkler M.E."/>
        </authorList>
    </citation>
    <scope>NUCLEOTIDE SEQUENCE</scope>
</reference>
<dbReference type="Gene3D" id="3.40.50.10320">
    <property type="entry name" value="LmbE-like"/>
    <property type="match status" value="1"/>
</dbReference>
<proteinExistence type="predicted"/>
<sequence length="239" mass="26722">MPSVDDFKRAMVVIAHPDDAEWGCSASVAKWCRLGWDVIYVLCTDGSKGTDDRTITPEKLAEIRAKEQINAGKTLGLTNVEFLGYPDGYLEPTLDVRKDISRQIRKWKPDVLITTSPNRDLGNSDYIGHPDHFAAGEAALSAVFPSARDHLTFPELLQDEGLEPHKVREVWVMAYGDNANYWNPLTEQDVETSISALQDHVTQISNPDEAGEWMKKRRANLGKKIGADYAESFLKFTLG</sequence>
<dbReference type="PANTHER" id="PTHR12993:SF28">
    <property type="entry name" value="LMBE FAMILY PROTEIN"/>
    <property type="match status" value="1"/>
</dbReference>
<dbReference type="AlphaFoldDB" id="A0A381RY28"/>
<evidence type="ECO:0000313" key="1">
    <source>
        <dbReference type="EMBL" id="SUZ96730.1"/>
    </source>
</evidence>
<organism evidence="1">
    <name type="scientific">marine metagenome</name>
    <dbReference type="NCBI Taxonomy" id="408172"/>
    <lineage>
        <taxon>unclassified sequences</taxon>
        <taxon>metagenomes</taxon>
        <taxon>ecological metagenomes</taxon>
    </lineage>
</organism>
<dbReference type="InterPro" id="IPR024078">
    <property type="entry name" value="LmbE-like_dom_sf"/>
</dbReference>
<evidence type="ECO:0008006" key="2">
    <source>
        <dbReference type="Google" id="ProtNLM"/>
    </source>
</evidence>
<accession>A0A381RY28</accession>
<protein>
    <recommendedName>
        <fullName evidence="2">GlcNAc-PI de-N-acetylase</fullName>
    </recommendedName>
</protein>
<dbReference type="GO" id="GO:0016811">
    <property type="term" value="F:hydrolase activity, acting on carbon-nitrogen (but not peptide) bonds, in linear amides"/>
    <property type="evidence" value="ECO:0007669"/>
    <property type="project" value="TreeGrafter"/>
</dbReference>
<name>A0A381RY28_9ZZZZ</name>
<dbReference type="EMBL" id="UINC01002443">
    <property type="protein sequence ID" value="SUZ96730.1"/>
    <property type="molecule type" value="Genomic_DNA"/>
</dbReference>
<gene>
    <name evidence="1" type="ORF">METZ01_LOCUS49584</name>
</gene>
<dbReference type="PANTHER" id="PTHR12993">
    <property type="entry name" value="N-ACETYLGLUCOSAMINYL-PHOSPHATIDYLINOSITOL DE-N-ACETYLASE-RELATED"/>
    <property type="match status" value="1"/>
</dbReference>
<dbReference type="SUPFAM" id="SSF102588">
    <property type="entry name" value="LmbE-like"/>
    <property type="match status" value="1"/>
</dbReference>
<dbReference type="InterPro" id="IPR003737">
    <property type="entry name" value="GlcNAc_PI_deacetylase-related"/>
</dbReference>
<dbReference type="Pfam" id="PF02585">
    <property type="entry name" value="PIG-L"/>
    <property type="match status" value="1"/>
</dbReference>